<reference evidence="7" key="1">
    <citation type="submission" date="2019-06" db="EMBL/GenBank/DDBJ databases">
        <authorList>
            <person name="Zheng W."/>
        </authorList>
    </citation>
    <scope>NUCLEOTIDE SEQUENCE</scope>
    <source>
        <strain evidence="7">QDHG01</strain>
    </source>
</reference>
<comment type="subcellular location">
    <subcellularLocation>
        <location evidence="1">Membrane</location>
        <topology evidence="1">Multi-pass membrane protein</topology>
    </subcellularLocation>
</comment>
<feature type="transmembrane region" description="Helical" evidence="5">
    <location>
        <begin position="99"/>
        <end position="117"/>
    </location>
</feature>
<feature type="transmembrane region" description="Helical" evidence="5">
    <location>
        <begin position="129"/>
        <end position="149"/>
    </location>
</feature>
<dbReference type="SUPFAM" id="SSF103481">
    <property type="entry name" value="Multidrug resistance efflux transporter EmrE"/>
    <property type="match status" value="2"/>
</dbReference>
<dbReference type="OrthoDB" id="300255at2759"/>
<evidence type="ECO:0000256" key="3">
    <source>
        <dbReference type="ARBA" id="ARBA00022989"/>
    </source>
</evidence>
<name>A0A8J8NKB9_HALGN</name>
<evidence type="ECO:0000256" key="2">
    <source>
        <dbReference type="ARBA" id="ARBA00022692"/>
    </source>
</evidence>
<proteinExistence type="predicted"/>
<feature type="domain" description="EamA" evidence="6">
    <location>
        <begin position="132"/>
        <end position="267"/>
    </location>
</feature>
<keyword evidence="2 5" id="KW-0812">Transmembrane</keyword>
<organism evidence="7 8">
    <name type="scientific">Halteria grandinella</name>
    <dbReference type="NCBI Taxonomy" id="5974"/>
    <lineage>
        <taxon>Eukaryota</taxon>
        <taxon>Sar</taxon>
        <taxon>Alveolata</taxon>
        <taxon>Ciliophora</taxon>
        <taxon>Intramacronucleata</taxon>
        <taxon>Spirotrichea</taxon>
        <taxon>Stichotrichia</taxon>
        <taxon>Sporadotrichida</taxon>
        <taxon>Halteriidae</taxon>
        <taxon>Halteria</taxon>
    </lineage>
</organism>
<keyword evidence="4 5" id="KW-0472">Membrane</keyword>
<dbReference type="GO" id="GO:0016020">
    <property type="term" value="C:membrane"/>
    <property type="evidence" value="ECO:0007669"/>
    <property type="project" value="UniProtKB-SubCell"/>
</dbReference>
<accession>A0A8J8NKB9</accession>
<feature type="transmembrane region" description="Helical" evidence="5">
    <location>
        <begin position="74"/>
        <end position="92"/>
    </location>
</feature>
<protein>
    <recommendedName>
        <fullName evidence="6">EamA domain-containing protein</fullName>
    </recommendedName>
</protein>
<keyword evidence="8" id="KW-1185">Reference proteome</keyword>
<dbReference type="InterPro" id="IPR037185">
    <property type="entry name" value="EmrE-like"/>
</dbReference>
<dbReference type="AlphaFoldDB" id="A0A8J8NKB9"/>
<dbReference type="PANTHER" id="PTHR22911">
    <property type="entry name" value="ACYL-MALONYL CONDENSING ENZYME-RELATED"/>
    <property type="match status" value="1"/>
</dbReference>
<feature type="transmembrane region" description="Helical" evidence="5">
    <location>
        <begin position="250"/>
        <end position="269"/>
    </location>
</feature>
<feature type="transmembrane region" description="Helical" evidence="5">
    <location>
        <begin position="47"/>
        <end position="68"/>
    </location>
</feature>
<dbReference type="EMBL" id="RRYP01013179">
    <property type="protein sequence ID" value="TNV76662.1"/>
    <property type="molecule type" value="Genomic_DNA"/>
</dbReference>
<dbReference type="PANTHER" id="PTHR22911:SF6">
    <property type="entry name" value="SOLUTE CARRIER FAMILY 35 MEMBER G1"/>
    <property type="match status" value="1"/>
</dbReference>
<evidence type="ECO:0000259" key="6">
    <source>
        <dbReference type="Pfam" id="PF00892"/>
    </source>
</evidence>
<evidence type="ECO:0000313" key="8">
    <source>
        <dbReference type="Proteomes" id="UP000785679"/>
    </source>
</evidence>
<feature type="transmembrane region" description="Helical" evidence="5">
    <location>
        <begin position="6"/>
        <end position="27"/>
    </location>
</feature>
<sequence length="271" mass="30763">MRPPLEQYSAIEICCCRSSLGILILYLIIRHEKLAIYNKFQQPIKWLLARAFIGLFFFGTFTYCVGQGAVSTVFLSQNMAPMITSIAAMYLFKEKLTRIEVINLLIGFGGVALMLLPKEESQASKPTDIILILLIISLPFQMSCLQLFIRQMKDVHYAIINFYYTLVSAIGYALYVMYQYSTNAYSLAQKFSFTNLSILFFTSLSHVGAIIFWTLAFQNGKAGKVGIITYSQLIYSMIVDLLIFDIRFTWLQGVGMLIVFASSFIVALTKY</sequence>
<feature type="domain" description="EamA" evidence="6">
    <location>
        <begin position="5"/>
        <end position="115"/>
    </location>
</feature>
<evidence type="ECO:0000256" key="1">
    <source>
        <dbReference type="ARBA" id="ARBA00004141"/>
    </source>
</evidence>
<comment type="caution">
    <text evidence="7">The sequence shown here is derived from an EMBL/GenBank/DDBJ whole genome shotgun (WGS) entry which is preliminary data.</text>
</comment>
<evidence type="ECO:0000256" key="4">
    <source>
        <dbReference type="ARBA" id="ARBA00023136"/>
    </source>
</evidence>
<evidence type="ECO:0000256" key="5">
    <source>
        <dbReference type="SAM" id="Phobius"/>
    </source>
</evidence>
<dbReference type="Proteomes" id="UP000785679">
    <property type="component" value="Unassembled WGS sequence"/>
</dbReference>
<feature type="transmembrane region" description="Helical" evidence="5">
    <location>
        <begin position="161"/>
        <end position="178"/>
    </location>
</feature>
<gene>
    <name evidence="7" type="ORF">FGO68_gene16703</name>
</gene>
<dbReference type="Pfam" id="PF00892">
    <property type="entry name" value="EamA"/>
    <property type="match status" value="2"/>
</dbReference>
<keyword evidence="3 5" id="KW-1133">Transmembrane helix</keyword>
<feature type="transmembrane region" description="Helical" evidence="5">
    <location>
        <begin position="227"/>
        <end position="244"/>
    </location>
</feature>
<feature type="transmembrane region" description="Helical" evidence="5">
    <location>
        <begin position="198"/>
        <end position="215"/>
    </location>
</feature>
<evidence type="ECO:0000313" key="7">
    <source>
        <dbReference type="EMBL" id="TNV76662.1"/>
    </source>
</evidence>
<dbReference type="InterPro" id="IPR000620">
    <property type="entry name" value="EamA_dom"/>
</dbReference>